<feature type="transmembrane region" description="Helical" evidence="1">
    <location>
        <begin position="499"/>
        <end position="521"/>
    </location>
</feature>
<dbReference type="EMBL" id="HE573019">
    <property type="protein sequence ID" value="CCC47209.1"/>
    <property type="molecule type" value="Genomic_DNA"/>
</dbReference>
<dbReference type="VEuPathDB" id="TriTrypDB:TvY486_0303850"/>
<protein>
    <submittedName>
        <fullName evidence="2">Putative DNA-directed RNA polymerase II subunit 3</fullName>
    </submittedName>
</protein>
<sequence>MGPSRALNICTMVWPSLDDDESGGWLIGWNPRGLVVIVVAVVKSASEEDVRQVVNQMNKSKIVSGFSDTLWPEWEDVPSCATLRVLGWLRCGSMAAGTCNSRRSQVRSQQRASGLWLELNKGPVLDQLWCCDYHVQPCDLHVIRTDPSVTYATTPTVFSAVARFERTKVMSLVQGHVRPICIEGANSPLEGVLLPLHMAASAGPRDRKTQLANGTPNGHCIITDTQLGDRGNVRHRDERKVLPPRLNFATSSDSGHLSLLLHANNFGKTLREAHSHHNKRVKYIEGEVNPVCDTSDNGPSVNYVDAVENTSDATCPQRWCETCVGVLVGPLKGFLSLILWLPTRLSEISHTVAMLDFRLRLFIHLLHQLNGQTSICCLHPVLHHMRHSEPAMRRFCVADFISRCLVDAALGTLLYLLLSRGENVLVTKAENLCKFFLYDAHMSYMEWFKRWPAGLKTNEDLSMTLSFLAELVLQESWASVKNLDWVHLFYKLLKSISPFGASIAFAFMADICLTVSLHLLLLFRTLAVPYRLSHSVLVGLFLQFRGKKYNPLRKRTDTYDFSAEEMLMGTLIFTIVVFLFPTITVYYLYFAFVRSIVWLAREAFVAAAHITLCLPLYSIVYWALCRNCWSGGVVITGPRVICVCRNEGNSSIPARTSTTLEFIAQSKPLQLQALLADFLLVFHVILKVHPLHMVAAVFKGNTPESVNMGRQLIPHLHRDGKKETFSGKGHSHT</sequence>
<gene>
    <name evidence="2" type="ORF">TVY486_0303850</name>
</gene>
<dbReference type="PANTHER" id="PTHR21329">
    <property type="entry name" value="PHOSPHATIDYLINOSITOL N-ACETYLGLUCOSAMINYLTRANSFERASE SUBUNIT Q-RELATED"/>
    <property type="match status" value="1"/>
</dbReference>
<proteinExistence type="predicted"/>
<keyword evidence="1" id="KW-0812">Transmembrane</keyword>
<keyword evidence="2" id="KW-0804">Transcription</keyword>
<name>G0TTC8_TRYVY</name>
<organism evidence="2">
    <name type="scientific">Trypanosoma vivax (strain Y486)</name>
    <dbReference type="NCBI Taxonomy" id="1055687"/>
    <lineage>
        <taxon>Eukaryota</taxon>
        <taxon>Discoba</taxon>
        <taxon>Euglenozoa</taxon>
        <taxon>Kinetoplastea</taxon>
        <taxon>Metakinetoplastina</taxon>
        <taxon>Trypanosomatida</taxon>
        <taxon>Trypanosomatidae</taxon>
        <taxon>Trypanosoma</taxon>
        <taxon>Duttonella</taxon>
    </lineage>
</organism>
<dbReference type="GO" id="GO:0005783">
    <property type="term" value="C:endoplasmic reticulum"/>
    <property type="evidence" value="ECO:0007669"/>
    <property type="project" value="TreeGrafter"/>
</dbReference>
<evidence type="ECO:0000256" key="1">
    <source>
        <dbReference type="SAM" id="Phobius"/>
    </source>
</evidence>
<dbReference type="Pfam" id="PF05024">
    <property type="entry name" value="Gpi1"/>
    <property type="match status" value="1"/>
</dbReference>
<evidence type="ECO:0000313" key="2">
    <source>
        <dbReference type="EMBL" id="CCC47209.1"/>
    </source>
</evidence>
<accession>G0TTC8</accession>
<feature type="transmembrane region" description="Helical" evidence="1">
    <location>
        <begin position="566"/>
        <end position="592"/>
    </location>
</feature>
<dbReference type="GO" id="GO:0016020">
    <property type="term" value="C:membrane"/>
    <property type="evidence" value="ECO:0007669"/>
    <property type="project" value="InterPro"/>
</dbReference>
<feature type="transmembrane region" description="Helical" evidence="1">
    <location>
        <begin position="604"/>
        <end position="624"/>
    </location>
</feature>
<keyword evidence="1" id="KW-0472">Membrane</keyword>
<dbReference type="GO" id="GO:0000428">
    <property type="term" value="C:DNA-directed RNA polymerase complex"/>
    <property type="evidence" value="ECO:0007669"/>
    <property type="project" value="UniProtKB-KW"/>
</dbReference>
<keyword evidence="2" id="KW-0240">DNA-directed RNA polymerase</keyword>
<dbReference type="InterPro" id="IPR007720">
    <property type="entry name" value="PigQ/GPI1"/>
</dbReference>
<keyword evidence="1" id="KW-1133">Transmembrane helix</keyword>
<dbReference type="AlphaFoldDB" id="G0TTC8"/>
<reference evidence="2" key="1">
    <citation type="journal article" date="2012" name="Proc. Natl. Acad. Sci. U.S.A.">
        <title>Antigenic diversity is generated by distinct evolutionary mechanisms in African trypanosome species.</title>
        <authorList>
            <person name="Jackson A.P."/>
            <person name="Berry A."/>
            <person name="Aslett M."/>
            <person name="Allison H.C."/>
            <person name="Burton P."/>
            <person name="Vavrova-Anderson J."/>
            <person name="Brown R."/>
            <person name="Browne H."/>
            <person name="Corton N."/>
            <person name="Hauser H."/>
            <person name="Gamble J."/>
            <person name="Gilderthorp R."/>
            <person name="Marcello L."/>
            <person name="McQuillan J."/>
            <person name="Otto T.D."/>
            <person name="Quail M.A."/>
            <person name="Sanders M.J."/>
            <person name="van Tonder A."/>
            <person name="Ginger M.L."/>
            <person name="Field M.C."/>
            <person name="Barry J.D."/>
            <person name="Hertz-Fowler C."/>
            <person name="Berriman M."/>
        </authorList>
    </citation>
    <scope>NUCLEOTIDE SEQUENCE</scope>
    <source>
        <strain evidence="2">Y486</strain>
    </source>
</reference>
<dbReference type="PANTHER" id="PTHR21329:SF3">
    <property type="entry name" value="PHOSPHATIDYLINOSITOL N-ACETYLGLUCOSAMINYLTRANSFERASE SUBUNIT Q"/>
    <property type="match status" value="1"/>
</dbReference>
<dbReference type="GO" id="GO:0006506">
    <property type="term" value="P:GPI anchor biosynthetic process"/>
    <property type="evidence" value="ECO:0007669"/>
    <property type="project" value="InterPro"/>
</dbReference>